<accession>A0A818V346</accession>
<organism evidence="1 2">
    <name type="scientific">Rotaria socialis</name>
    <dbReference type="NCBI Taxonomy" id="392032"/>
    <lineage>
        <taxon>Eukaryota</taxon>
        <taxon>Metazoa</taxon>
        <taxon>Spiralia</taxon>
        <taxon>Gnathifera</taxon>
        <taxon>Rotifera</taxon>
        <taxon>Eurotatoria</taxon>
        <taxon>Bdelloidea</taxon>
        <taxon>Philodinida</taxon>
        <taxon>Philodinidae</taxon>
        <taxon>Rotaria</taxon>
    </lineage>
</organism>
<name>A0A818V346_9BILA</name>
<dbReference type="Proteomes" id="UP000663865">
    <property type="component" value="Unassembled WGS sequence"/>
</dbReference>
<evidence type="ECO:0000313" key="2">
    <source>
        <dbReference type="Proteomes" id="UP000663865"/>
    </source>
</evidence>
<evidence type="ECO:0008006" key="3">
    <source>
        <dbReference type="Google" id="ProtNLM"/>
    </source>
</evidence>
<sequence length="472" mass="56577">MAGRNSSLSLMFNRVKNIRFHRKLRRFQKYIRQHSTLILSILTILILIIIFREEITYQLYIRTLDVQPYQNALTLWSSDYHIRHMNNFYSFVRIEYFNDTLFSNFSPIQDLKTILVPFGVQFFDKSLSYSCQRTRTCLSHIRVLTNTNGMNFSDQLASEFYEFYKNQTEMNLVDAFVCFHPVSMCELYMQFNRSMIVISSTRYELARFQPDQWMKLNENLKKIAQDPKNFVAANNLYDAEYIRYFTGMKVPVLPSLCNYTNADYNPKRSQFLLAPIHSLYFDDVFKKLLKTSFKRYQNHTIKIVPIRNLYPNYKYSDLTNHPAIIHVPYQVSIMSVFEQYRMNIPLVFPSLNLLTKWHYEYGVVAEKTWEQAFNERRSKSSRIKGVLTDVPDPNNDYDRSAIRYWLNFSDFYQWPHITYYESADDLISKLISTDFRMISKQMNEYNRQVGESVVKKWKEILNNIKQYSKKFQ</sequence>
<evidence type="ECO:0000313" key="1">
    <source>
        <dbReference type="EMBL" id="CAF3709181.1"/>
    </source>
</evidence>
<protein>
    <recommendedName>
        <fullName evidence="3">Glycosyltransferase</fullName>
    </recommendedName>
</protein>
<comment type="caution">
    <text evidence="1">The sequence shown here is derived from an EMBL/GenBank/DDBJ whole genome shotgun (WGS) entry which is preliminary data.</text>
</comment>
<dbReference type="EMBL" id="CAJNYV010004929">
    <property type="protein sequence ID" value="CAF3709181.1"/>
    <property type="molecule type" value="Genomic_DNA"/>
</dbReference>
<proteinExistence type="predicted"/>
<gene>
    <name evidence="1" type="ORF">KIK155_LOCUS27204</name>
</gene>
<reference evidence="1" key="1">
    <citation type="submission" date="2021-02" db="EMBL/GenBank/DDBJ databases">
        <authorList>
            <person name="Nowell W R."/>
        </authorList>
    </citation>
    <scope>NUCLEOTIDE SEQUENCE</scope>
</reference>
<dbReference type="AlphaFoldDB" id="A0A818V346"/>